<dbReference type="RefSeq" id="WP_091165501.1">
    <property type="nucleotide sequence ID" value="NZ_FNCG01000004.1"/>
</dbReference>
<gene>
    <name evidence="4" type="ORF">SAMN05192573_104200</name>
</gene>
<dbReference type="InterPro" id="IPR036291">
    <property type="entry name" value="NAD(P)-bd_dom_sf"/>
</dbReference>
<dbReference type="AlphaFoldDB" id="A0A1G7VV41"/>
<dbReference type="PRINTS" id="PR00081">
    <property type="entry name" value="GDHRDH"/>
</dbReference>
<dbReference type="Proteomes" id="UP000199705">
    <property type="component" value="Unassembled WGS sequence"/>
</dbReference>
<reference evidence="5" key="1">
    <citation type="submission" date="2016-10" db="EMBL/GenBank/DDBJ databases">
        <authorList>
            <person name="Varghese N."/>
            <person name="Submissions S."/>
        </authorList>
    </citation>
    <scope>NUCLEOTIDE SEQUENCE [LARGE SCALE GENOMIC DNA]</scope>
    <source>
        <strain evidence="5">Gh-67</strain>
    </source>
</reference>
<proteinExistence type="inferred from homology"/>
<dbReference type="STRING" id="551996.SAMN05192573_104200"/>
<name>A0A1G7VV41_9SPHI</name>
<dbReference type="PANTHER" id="PTHR43976:SF16">
    <property type="entry name" value="SHORT-CHAIN DEHYDROGENASE_REDUCTASE FAMILY PROTEIN"/>
    <property type="match status" value="1"/>
</dbReference>
<dbReference type="PROSITE" id="PS00061">
    <property type="entry name" value="ADH_SHORT"/>
    <property type="match status" value="1"/>
</dbReference>
<sequence>MKNKVWLITGCSTGFGRELAKLVLQLGYRAGVAARNTDDIKDIVDGYPETAIALKLDVTKADDIKAGVDTITQKFGTVDVLVNNAGIGYFGAIEESEEEEVRRMFEINFFGLANMTKAVLPIMRAQKSGHVVNIASIGGLVAFPAVGFYNATKFAVDGYSEALSKETKHLGIKVTVIAPSGFRTDWAGRSANNSKIVIDDYKETAGTNKNNIRGYSGKQPGDPERAAKAIVDAVEAENPPLRLLLGKAALKGARNKLQELQKDFDTWEATTVGADFPEGE</sequence>
<accession>A0A1G7VV41</accession>
<dbReference type="InterPro" id="IPR051911">
    <property type="entry name" value="SDR_oxidoreductase"/>
</dbReference>
<evidence type="ECO:0000256" key="2">
    <source>
        <dbReference type="ARBA" id="ARBA00023002"/>
    </source>
</evidence>
<evidence type="ECO:0000256" key="3">
    <source>
        <dbReference type="RuleBase" id="RU000363"/>
    </source>
</evidence>
<dbReference type="Gene3D" id="3.40.50.720">
    <property type="entry name" value="NAD(P)-binding Rossmann-like Domain"/>
    <property type="match status" value="1"/>
</dbReference>
<dbReference type="SUPFAM" id="SSF51735">
    <property type="entry name" value="NAD(P)-binding Rossmann-fold domains"/>
    <property type="match status" value="1"/>
</dbReference>
<evidence type="ECO:0000313" key="4">
    <source>
        <dbReference type="EMBL" id="SDG63652.1"/>
    </source>
</evidence>
<dbReference type="CDD" id="cd05374">
    <property type="entry name" value="17beta-HSD-like_SDR_c"/>
    <property type="match status" value="1"/>
</dbReference>
<dbReference type="NCBIfam" id="NF004824">
    <property type="entry name" value="PRK06180.1"/>
    <property type="match status" value="1"/>
</dbReference>
<dbReference type="PANTHER" id="PTHR43976">
    <property type="entry name" value="SHORT CHAIN DEHYDROGENASE"/>
    <property type="match status" value="1"/>
</dbReference>
<dbReference type="NCBIfam" id="NF006114">
    <property type="entry name" value="PRK08263.1"/>
    <property type="match status" value="1"/>
</dbReference>
<dbReference type="InterPro" id="IPR020904">
    <property type="entry name" value="Sc_DH/Rdtase_CS"/>
</dbReference>
<dbReference type="PRINTS" id="PR00080">
    <property type="entry name" value="SDRFAMILY"/>
</dbReference>
<organism evidence="4 5">
    <name type="scientific">Mucilaginibacter gossypii</name>
    <dbReference type="NCBI Taxonomy" id="551996"/>
    <lineage>
        <taxon>Bacteria</taxon>
        <taxon>Pseudomonadati</taxon>
        <taxon>Bacteroidota</taxon>
        <taxon>Sphingobacteriia</taxon>
        <taxon>Sphingobacteriales</taxon>
        <taxon>Sphingobacteriaceae</taxon>
        <taxon>Mucilaginibacter</taxon>
    </lineage>
</organism>
<evidence type="ECO:0000256" key="1">
    <source>
        <dbReference type="ARBA" id="ARBA00006484"/>
    </source>
</evidence>
<protein>
    <submittedName>
        <fullName evidence="4">NADP-dependent 3-hydroxy acid dehydrogenase YdfG</fullName>
    </submittedName>
</protein>
<evidence type="ECO:0000313" key="5">
    <source>
        <dbReference type="Proteomes" id="UP000199705"/>
    </source>
</evidence>
<comment type="similarity">
    <text evidence="1 3">Belongs to the short-chain dehydrogenases/reductases (SDR) family.</text>
</comment>
<keyword evidence="5" id="KW-1185">Reference proteome</keyword>
<dbReference type="InterPro" id="IPR002347">
    <property type="entry name" value="SDR_fam"/>
</dbReference>
<dbReference type="Pfam" id="PF00106">
    <property type="entry name" value="adh_short"/>
    <property type="match status" value="1"/>
</dbReference>
<dbReference type="GO" id="GO:0016491">
    <property type="term" value="F:oxidoreductase activity"/>
    <property type="evidence" value="ECO:0007669"/>
    <property type="project" value="UniProtKB-KW"/>
</dbReference>
<dbReference type="EMBL" id="FNCG01000004">
    <property type="protein sequence ID" value="SDG63652.1"/>
    <property type="molecule type" value="Genomic_DNA"/>
</dbReference>
<keyword evidence="2" id="KW-0560">Oxidoreductase</keyword>